<evidence type="ECO:0000313" key="2">
    <source>
        <dbReference type="EMBL" id="RKT73866.1"/>
    </source>
</evidence>
<evidence type="ECO:0000256" key="1">
    <source>
        <dbReference type="SAM" id="Phobius"/>
    </source>
</evidence>
<keyword evidence="3" id="KW-1185">Reference proteome</keyword>
<dbReference type="AlphaFoldDB" id="A0A495XLQ9"/>
<sequence length="70" mass="8219">MSTGFIAWLRGPWGRVDWLGRILIMVVWVVLWWLGVFPSAWALAVLGAMHVADMLWSYFSWRRKQLRAAE</sequence>
<organism evidence="2 3">
    <name type="scientific">Saccharothrix variisporea</name>
    <dbReference type="NCBI Taxonomy" id="543527"/>
    <lineage>
        <taxon>Bacteria</taxon>
        <taxon>Bacillati</taxon>
        <taxon>Actinomycetota</taxon>
        <taxon>Actinomycetes</taxon>
        <taxon>Pseudonocardiales</taxon>
        <taxon>Pseudonocardiaceae</taxon>
        <taxon>Saccharothrix</taxon>
    </lineage>
</organism>
<accession>A0A495XLQ9</accession>
<comment type="caution">
    <text evidence="2">The sequence shown here is derived from an EMBL/GenBank/DDBJ whole genome shotgun (WGS) entry which is preliminary data.</text>
</comment>
<feature type="transmembrane region" description="Helical" evidence="1">
    <location>
        <begin position="18"/>
        <end position="34"/>
    </location>
</feature>
<keyword evidence="1" id="KW-0472">Membrane</keyword>
<feature type="transmembrane region" description="Helical" evidence="1">
    <location>
        <begin position="40"/>
        <end position="59"/>
    </location>
</feature>
<dbReference type="EMBL" id="RBXR01000001">
    <property type="protein sequence ID" value="RKT73866.1"/>
    <property type="molecule type" value="Genomic_DNA"/>
</dbReference>
<dbReference type="Proteomes" id="UP000272729">
    <property type="component" value="Unassembled WGS sequence"/>
</dbReference>
<protein>
    <submittedName>
        <fullName evidence="2">Uncharacterized protein</fullName>
    </submittedName>
</protein>
<gene>
    <name evidence="2" type="ORF">DFJ66_7203</name>
</gene>
<reference evidence="2 3" key="1">
    <citation type="submission" date="2018-10" db="EMBL/GenBank/DDBJ databases">
        <title>Sequencing the genomes of 1000 actinobacteria strains.</title>
        <authorList>
            <person name="Klenk H.-P."/>
        </authorList>
    </citation>
    <scope>NUCLEOTIDE SEQUENCE [LARGE SCALE GENOMIC DNA]</scope>
    <source>
        <strain evidence="2 3">DSM 43911</strain>
    </source>
</reference>
<proteinExistence type="predicted"/>
<dbReference type="RefSeq" id="WP_121227965.1">
    <property type="nucleotide sequence ID" value="NZ_JBIUBA010000034.1"/>
</dbReference>
<keyword evidence="1" id="KW-0812">Transmembrane</keyword>
<evidence type="ECO:0000313" key="3">
    <source>
        <dbReference type="Proteomes" id="UP000272729"/>
    </source>
</evidence>
<name>A0A495XLQ9_9PSEU</name>
<keyword evidence="1" id="KW-1133">Transmembrane helix</keyword>